<gene>
    <name evidence="7" type="ORF">GCM10009836_63990</name>
</gene>
<reference evidence="7 8" key="1">
    <citation type="journal article" date="2019" name="Int. J. Syst. Evol. Microbiol.">
        <title>The Global Catalogue of Microorganisms (GCM) 10K type strain sequencing project: providing services to taxonomists for standard genome sequencing and annotation.</title>
        <authorList>
            <consortium name="The Broad Institute Genomics Platform"/>
            <consortium name="The Broad Institute Genome Sequencing Center for Infectious Disease"/>
            <person name="Wu L."/>
            <person name="Ma J."/>
        </authorList>
    </citation>
    <scope>NUCLEOTIDE SEQUENCE [LARGE SCALE GENOMIC DNA]</scope>
    <source>
        <strain evidence="7 8">JCM 16009</strain>
    </source>
</reference>
<dbReference type="PROSITE" id="PS50977">
    <property type="entry name" value="HTH_TETR_2"/>
    <property type="match status" value="1"/>
</dbReference>
<dbReference type="PRINTS" id="PR00455">
    <property type="entry name" value="HTHTETR"/>
</dbReference>
<dbReference type="Pfam" id="PF00440">
    <property type="entry name" value="TetR_N"/>
    <property type="match status" value="1"/>
</dbReference>
<keyword evidence="2" id="KW-0805">Transcription regulation</keyword>
<dbReference type="EMBL" id="BAAAQK010000027">
    <property type="protein sequence ID" value="GAA1874144.1"/>
    <property type="molecule type" value="Genomic_DNA"/>
</dbReference>
<evidence type="ECO:0000313" key="7">
    <source>
        <dbReference type="EMBL" id="GAA1874144.1"/>
    </source>
</evidence>
<evidence type="ECO:0000256" key="2">
    <source>
        <dbReference type="ARBA" id="ARBA00023015"/>
    </source>
</evidence>
<dbReference type="PANTHER" id="PTHR30055:SF241">
    <property type="entry name" value="TRANSCRIPTIONAL REGULATORY PROTEIN"/>
    <property type="match status" value="1"/>
</dbReference>
<dbReference type="InterPro" id="IPR039538">
    <property type="entry name" value="BetI_C"/>
</dbReference>
<proteinExistence type="predicted"/>
<dbReference type="PANTHER" id="PTHR30055">
    <property type="entry name" value="HTH-TYPE TRANSCRIPTIONAL REGULATOR RUTR"/>
    <property type="match status" value="1"/>
</dbReference>
<organism evidence="7 8">
    <name type="scientific">Pseudonocardia ailaonensis</name>
    <dbReference type="NCBI Taxonomy" id="367279"/>
    <lineage>
        <taxon>Bacteria</taxon>
        <taxon>Bacillati</taxon>
        <taxon>Actinomycetota</taxon>
        <taxon>Actinomycetes</taxon>
        <taxon>Pseudonocardiales</taxon>
        <taxon>Pseudonocardiaceae</taxon>
        <taxon>Pseudonocardia</taxon>
    </lineage>
</organism>
<feature type="DNA-binding region" description="H-T-H motif" evidence="5">
    <location>
        <begin position="38"/>
        <end position="57"/>
    </location>
</feature>
<evidence type="ECO:0000259" key="6">
    <source>
        <dbReference type="PROSITE" id="PS50977"/>
    </source>
</evidence>
<keyword evidence="1" id="KW-0678">Repressor</keyword>
<evidence type="ECO:0000313" key="8">
    <source>
        <dbReference type="Proteomes" id="UP001500449"/>
    </source>
</evidence>
<sequence>MSAPHPGPRVTRRRAETRARLLLAALDVFVDRGVGATSVEQVCEAAGYTRGAFYSNFSSLDELLLTLYEQRSAAVLAALEEALARLTGPAAVGTLTDVVDDLLTAHLADRRWLVMQTEIALHALRTPAAAGEVAARRARLRERVGALIAQAAQRAGRRLTTSPDELASAALALVEGARLQAWLEPGDGPVRTDRLLLTALLEQYTVSA</sequence>
<keyword evidence="4" id="KW-0804">Transcription</keyword>
<name>A0ABN2NMU6_9PSEU</name>
<keyword evidence="3 5" id="KW-0238">DNA-binding</keyword>
<evidence type="ECO:0000256" key="3">
    <source>
        <dbReference type="ARBA" id="ARBA00023125"/>
    </source>
</evidence>
<dbReference type="InterPro" id="IPR050109">
    <property type="entry name" value="HTH-type_TetR-like_transc_reg"/>
</dbReference>
<dbReference type="InterPro" id="IPR036271">
    <property type="entry name" value="Tet_transcr_reg_TetR-rel_C_sf"/>
</dbReference>
<keyword evidence="8" id="KW-1185">Reference proteome</keyword>
<dbReference type="RefSeq" id="WP_344425769.1">
    <property type="nucleotide sequence ID" value="NZ_BAAAQK010000027.1"/>
</dbReference>
<dbReference type="InterPro" id="IPR009057">
    <property type="entry name" value="Homeodomain-like_sf"/>
</dbReference>
<dbReference type="Pfam" id="PF13977">
    <property type="entry name" value="TetR_C_6"/>
    <property type="match status" value="1"/>
</dbReference>
<dbReference type="InterPro" id="IPR001647">
    <property type="entry name" value="HTH_TetR"/>
</dbReference>
<evidence type="ECO:0000256" key="4">
    <source>
        <dbReference type="ARBA" id="ARBA00023163"/>
    </source>
</evidence>
<accession>A0ABN2NMU6</accession>
<protein>
    <submittedName>
        <fullName evidence="7">TetR/AcrR family transcriptional regulator</fullName>
    </submittedName>
</protein>
<feature type="domain" description="HTH tetR-type" evidence="6">
    <location>
        <begin position="15"/>
        <end position="75"/>
    </location>
</feature>
<comment type="caution">
    <text evidence="7">The sequence shown here is derived from an EMBL/GenBank/DDBJ whole genome shotgun (WGS) entry which is preliminary data.</text>
</comment>
<evidence type="ECO:0000256" key="5">
    <source>
        <dbReference type="PROSITE-ProRule" id="PRU00335"/>
    </source>
</evidence>
<dbReference type="SUPFAM" id="SSF48498">
    <property type="entry name" value="Tetracyclin repressor-like, C-terminal domain"/>
    <property type="match status" value="1"/>
</dbReference>
<dbReference type="Gene3D" id="1.10.357.10">
    <property type="entry name" value="Tetracycline Repressor, domain 2"/>
    <property type="match status" value="1"/>
</dbReference>
<evidence type="ECO:0000256" key="1">
    <source>
        <dbReference type="ARBA" id="ARBA00022491"/>
    </source>
</evidence>
<dbReference type="SUPFAM" id="SSF46689">
    <property type="entry name" value="Homeodomain-like"/>
    <property type="match status" value="1"/>
</dbReference>
<dbReference type="Proteomes" id="UP001500449">
    <property type="component" value="Unassembled WGS sequence"/>
</dbReference>